<sequence>MENGGAYHVDYIKKHTLGFHREHLGFLNETGAHCRLLSYFVEIFYQKHVDKQYLEIDKGTSLNWSYLLVTVVGLVAMVASRPGELGDGPRRKLRKSLVVVVERRCDVFVINANKPLVSFVVVWDSTPRGRHICVGDTTLTSNPVKHRF</sequence>
<name>A0A4U5MJ75_STECR</name>
<organism evidence="1 2">
    <name type="scientific">Steinernema carpocapsae</name>
    <name type="common">Entomopathogenic nematode</name>
    <dbReference type="NCBI Taxonomy" id="34508"/>
    <lineage>
        <taxon>Eukaryota</taxon>
        <taxon>Metazoa</taxon>
        <taxon>Ecdysozoa</taxon>
        <taxon>Nematoda</taxon>
        <taxon>Chromadorea</taxon>
        <taxon>Rhabditida</taxon>
        <taxon>Tylenchina</taxon>
        <taxon>Panagrolaimomorpha</taxon>
        <taxon>Strongyloidoidea</taxon>
        <taxon>Steinernematidae</taxon>
        <taxon>Steinernema</taxon>
    </lineage>
</organism>
<dbReference type="Proteomes" id="UP000298663">
    <property type="component" value="Unassembled WGS sequence"/>
</dbReference>
<protein>
    <submittedName>
        <fullName evidence="1">Uncharacterized protein</fullName>
    </submittedName>
</protein>
<accession>A0A4U5MJ75</accession>
<dbReference type="EMBL" id="AZBU02000007">
    <property type="protein sequence ID" value="TKR69426.1"/>
    <property type="molecule type" value="Genomic_DNA"/>
</dbReference>
<comment type="caution">
    <text evidence="1">The sequence shown here is derived from an EMBL/GenBank/DDBJ whole genome shotgun (WGS) entry which is preliminary data.</text>
</comment>
<gene>
    <name evidence="1" type="ORF">L596_021589</name>
</gene>
<reference evidence="1 2" key="1">
    <citation type="journal article" date="2015" name="Genome Biol.">
        <title>Comparative genomics of Steinernema reveals deeply conserved gene regulatory networks.</title>
        <authorList>
            <person name="Dillman A.R."/>
            <person name="Macchietto M."/>
            <person name="Porter C.F."/>
            <person name="Rogers A."/>
            <person name="Williams B."/>
            <person name="Antoshechkin I."/>
            <person name="Lee M.M."/>
            <person name="Goodwin Z."/>
            <person name="Lu X."/>
            <person name="Lewis E.E."/>
            <person name="Goodrich-Blair H."/>
            <person name="Stock S.P."/>
            <person name="Adams B.J."/>
            <person name="Sternberg P.W."/>
            <person name="Mortazavi A."/>
        </authorList>
    </citation>
    <scope>NUCLEOTIDE SEQUENCE [LARGE SCALE GENOMIC DNA]</scope>
    <source>
        <strain evidence="1 2">ALL</strain>
    </source>
</reference>
<evidence type="ECO:0000313" key="2">
    <source>
        <dbReference type="Proteomes" id="UP000298663"/>
    </source>
</evidence>
<dbReference type="AlphaFoldDB" id="A0A4U5MJ75"/>
<evidence type="ECO:0000313" key="1">
    <source>
        <dbReference type="EMBL" id="TKR69426.1"/>
    </source>
</evidence>
<keyword evidence="2" id="KW-1185">Reference proteome</keyword>
<reference evidence="1 2" key="2">
    <citation type="journal article" date="2019" name="G3 (Bethesda)">
        <title>Hybrid Assembly of the Genome of the Entomopathogenic Nematode Steinernema carpocapsae Identifies the X-Chromosome.</title>
        <authorList>
            <person name="Serra L."/>
            <person name="Macchietto M."/>
            <person name="Macias-Munoz A."/>
            <person name="McGill C.J."/>
            <person name="Rodriguez I.M."/>
            <person name="Rodriguez B."/>
            <person name="Murad R."/>
            <person name="Mortazavi A."/>
        </authorList>
    </citation>
    <scope>NUCLEOTIDE SEQUENCE [LARGE SCALE GENOMIC DNA]</scope>
    <source>
        <strain evidence="1 2">ALL</strain>
    </source>
</reference>
<proteinExistence type="predicted"/>